<evidence type="ECO:0000256" key="1">
    <source>
        <dbReference type="ARBA" id="ARBA00022801"/>
    </source>
</evidence>
<dbReference type="RefSeq" id="WP_204797574.1">
    <property type="nucleotide sequence ID" value="NZ_JACHXJ010000006.1"/>
</dbReference>
<dbReference type="SUPFAM" id="SSF53474">
    <property type="entry name" value="alpha/beta-Hydrolases"/>
    <property type="match status" value="1"/>
</dbReference>
<dbReference type="Proteomes" id="UP000517523">
    <property type="component" value="Unassembled WGS sequence"/>
</dbReference>
<evidence type="ECO:0000259" key="2">
    <source>
        <dbReference type="Pfam" id="PF00561"/>
    </source>
</evidence>
<feature type="domain" description="AB hydrolase-1" evidence="2">
    <location>
        <begin position="143"/>
        <end position="240"/>
    </location>
</feature>
<dbReference type="PANTHER" id="PTHR43329">
    <property type="entry name" value="EPOXIDE HYDROLASE"/>
    <property type="match status" value="1"/>
</dbReference>
<keyword evidence="1" id="KW-0378">Hydrolase</keyword>
<name>A0A839U2Y0_9BACL</name>
<dbReference type="PRINTS" id="PR00412">
    <property type="entry name" value="EPOXHYDRLASE"/>
</dbReference>
<evidence type="ECO:0000313" key="4">
    <source>
        <dbReference type="Proteomes" id="UP000517523"/>
    </source>
</evidence>
<comment type="caution">
    <text evidence="3">The sequence shown here is derived from an EMBL/GenBank/DDBJ whole genome shotgun (WGS) entry which is preliminary data.</text>
</comment>
<dbReference type="AlphaFoldDB" id="A0A839U2Y0"/>
<dbReference type="Gene3D" id="3.40.50.1820">
    <property type="entry name" value="alpha/beta hydrolase"/>
    <property type="match status" value="1"/>
</dbReference>
<dbReference type="Pfam" id="PF00561">
    <property type="entry name" value="Abhydrolase_1"/>
    <property type="match status" value="1"/>
</dbReference>
<dbReference type="InterPro" id="IPR000639">
    <property type="entry name" value="Epox_hydrolase-like"/>
</dbReference>
<accession>A0A839U2Y0</accession>
<organism evidence="3 4">
    <name type="scientific">Paenibacillus rhizosphaerae</name>
    <dbReference type="NCBI Taxonomy" id="297318"/>
    <lineage>
        <taxon>Bacteria</taxon>
        <taxon>Bacillati</taxon>
        <taxon>Bacillota</taxon>
        <taxon>Bacilli</taxon>
        <taxon>Bacillales</taxon>
        <taxon>Paenibacillaceae</taxon>
        <taxon>Paenibacillus</taxon>
    </lineage>
</organism>
<proteinExistence type="predicted"/>
<dbReference type="EMBL" id="JACHXJ010000006">
    <property type="protein sequence ID" value="MBB3131217.1"/>
    <property type="molecule type" value="Genomic_DNA"/>
</dbReference>
<dbReference type="PRINTS" id="PR00111">
    <property type="entry name" value="ABHYDROLASE"/>
</dbReference>
<dbReference type="InterPro" id="IPR029058">
    <property type="entry name" value="AB_hydrolase_fold"/>
</dbReference>
<gene>
    <name evidence="3" type="ORF">FHS19_005937</name>
</gene>
<evidence type="ECO:0000313" key="3">
    <source>
        <dbReference type="EMBL" id="MBB3131217.1"/>
    </source>
</evidence>
<dbReference type="GO" id="GO:0016787">
    <property type="term" value="F:hydrolase activity"/>
    <property type="evidence" value="ECO:0007669"/>
    <property type="project" value="UniProtKB-KW"/>
</dbReference>
<protein>
    <submittedName>
        <fullName evidence="3">Pimeloyl-ACP methyl ester carboxylesterase</fullName>
    </submittedName>
</protein>
<dbReference type="InterPro" id="IPR000073">
    <property type="entry name" value="AB_hydrolase_1"/>
</dbReference>
<reference evidence="3 4" key="1">
    <citation type="submission" date="2020-08" db="EMBL/GenBank/DDBJ databases">
        <title>Genomic Encyclopedia of Type Strains, Phase III (KMG-III): the genomes of soil and plant-associated and newly described type strains.</title>
        <authorList>
            <person name="Whitman W."/>
        </authorList>
    </citation>
    <scope>NUCLEOTIDE SEQUENCE [LARGE SCALE GENOMIC DNA]</scope>
    <source>
        <strain evidence="3 4">CECT 5831</strain>
    </source>
</reference>
<sequence length="401" mass="45717">MYAYYGYPVEDPVSVCARIMDGCSKEIQYISLTCRSKAVPDRSDPSLKAWEDAFRELETEAKRFLVSGCHPAALHRLLQRSHDLHTEFNRFVQTQPLLRSMDGFPWQSDPKQMYDHNGKKVDHGRVTVNGVRLHYVTAGSGEPLLLLHGAPKTSFYWYKLIPFLTDRYTVIAPDIRGFGDSGKPPSGYSMNHISEDIAQLMEQLGCNTYYVHGEDWGAAFSYALAVRYPDRVKKLSFSEMLLPGLGLEDWSVLKPENVYSNHWFWHINFFAVPDVPEFLIAGKEREFWGRLMRDECQDPSAISQDLLDEVVRGSAAPGGLRPIFEVYRHDFDNVDFVKKHMQRKLKMPVIAIGGIHFMNGDVHRVAKRVADDVTAESLDCGHCLALERPRALAGLLRSFMR</sequence>